<dbReference type="Proteomes" id="UP000789901">
    <property type="component" value="Unassembled WGS sequence"/>
</dbReference>
<dbReference type="EMBL" id="CAJVQB010039050">
    <property type="protein sequence ID" value="CAG8826930.1"/>
    <property type="molecule type" value="Genomic_DNA"/>
</dbReference>
<reference evidence="2 3" key="1">
    <citation type="submission" date="2021-06" db="EMBL/GenBank/DDBJ databases">
        <authorList>
            <person name="Kallberg Y."/>
            <person name="Tangrot J."/>
            <person name="Rosling A."/>
        </authorList>
    </citation>
    <scope>NUCLEOTIDE SEQUENCE [LARGE SCALE GENOMIC DNA]</scope>
    <source>
        <strain evidence="2 3">120-4 pot B 10/14</strain>
    </source>
</reference>
<proteinExistence type="predicted"/>
<gene>
    <name evidence="2" type="ORF">GMARGA_LOCUS29257</name>
</gene>
<feature type="non-terminal residue" evidence="2">
    <location>
        <position position="1"/>
    </location>
</feature>
<feature type="region of interest" description="Disordered" evidence="1">
    <location>
        <begin position="1"/>
        <end position="22"/>
    </location>
</feature>
<accession>A0ABN7WC93</accession>
<protein>
    <submittedName>
        <fullName evidence="2">16533_t:CDS:1</fullName>
    </submittedName>
</protein>
<organism evidence="2 3">
    <name type="scientific">Gigaspora margarita</name>
    <dbReference type="NCBI Taxonomy" id="4874"/>
    <lineage>
        <taxon>Eukaryota</taxon>
        <taxon>Fungi</taxon>
        <taxon>Fungi incertae sedis</taxon>
        <taxon>Mucoromycota</taxon>
        <taxon>Glomeromycotina</taxon>
        <taxon>Glomeromycetes</taxon>
        <taxon>Diversisporales</taxon>
        <taxon>Gigasporaceae</taxon>
        <taxon>Gigaspora</taxon>
    </lineage>
</organism>
<evidence type="ECO:0000313" key="2">
    <source>
        <dbReference type="EMBL" id="CAG8826930.1"/>
    </source>
</evidence>
<sequence length="97" mass="11426">QKKHNANDEENSLEWTTPMTRPKKCITKTENNSIQTVNERLYQQKKYDTNDKKNLPELVISMTKTKKKNYEAINKTALAIKKHSTTKENSPEWMKTK</sequence>
<evidence type="ECO:0000256" key="1">
    <source>
        <dbReference type="SAM" id="MobiDB-lite"/>
    </source>
</evidence>
<evidence type="ECO:0000313" key="3">
    <source>
        <dbReference type="Proteomes" id="UP000789901"/>
    </source>
</evidence>
<feature type="non-terminal residue" evidence="2">
    <location>
        <position position="97"/>
    </location>
</feature>
<comment type="caution">
    <text evidence="2">The sequence shown here is derived from an EMBL/GenBank/DDBJ whole genome shotgun (WGS) entry which is preliminary data.</text>
</comment>
<keyword evidence="3" id="KW-1185">Reference proteome</keyword>
<name>A0ABN7WC93_GIGMA</name>